<evidence type="ECO:0000313" key="2">
    <source>
        <dbReference type="WBParaSite" id="ES5_v2.g16933.t1"/>
    </source>
</evidence>
<dbReference type="Proteomes" id="UP000887579">
    <property type="component" value="Unplaced"/>
</dbReference>
<name>A0AC34FI57_9BILA</name>
<proteinExistence type="predicted"/>
<organism evidence="1 2">
    <name type="scientific">Panagrolaimus sp. ES5</name>
    <dbReference type="NCBI Taxonomy" id="591445"/>
    <lineage>
        <taxon>Eukaryota</taxon>
        <taxon>Metazoa</taxon>
        <taxon>Ecdysozoa</taxon>
        <taxon>Nematoda</taxon>
        <taxon>Chromadorea</taxon>
        <taxon>Rhabditida</taxon>
        <taxon>Tylenchina</taxon>
        <taxon>Panagrolaimomorpha</taxon>
        <taxon>Panagrolaimoidea</taxon>
        <taxon>Panagrolaimidae</taxon>
        <taxon>Panagrolaimus</taxon>
    </lineage>
</organism>
<dbReference type="WBParaSite" id="ES5_v2.g16933.t1">
    <property type="protein sequence ID" value="ES5_v2.g16933.t1"/>
    <property type="gene ID" value="ES5_v2.g16933"/>
</dbReference>
<protein>
    <submittedName>
        <fullName evidence="2">Uncharacterized protein</fullName>
    </submittedName>
</protein>
<accession>A0AC34FI57</accession>
<evidence type="ECO:0000313" key="1">
    <source>
        <dbReference type="Proteomes" id="UP000887579"/>
    </source>
</evidence>
<sequence>MSSSSSQENLDETISRYSLSPSKPNNNGEEYIRPENDYLYGCGIVGALNVEEKESDARIQQTNSPPQRISFAEYINPYVGSNVHGPGKTYLFARTNSSDEYTNDALEQIINGNPNNITYQHFDEVTDGKFFL</sequence>
<reference evidence="2" key="1">
    <citation type="submission" date="2022-11" db="UniProtKB">
        <authorList>
            <consortium name="WormBaseParasite"/>
        </authorList>
    </citation>
    <scope>IDENTIFICATION</scope>
</reference>